<dbReference type="Proteomes" id="UP000019246">
    <property type="component" value="Unassembled WGS sequence"/>
</dbReference>
<dbReference type="RefSeq" id="WP_173400306.1">
    <property type="nucleotide sequence ID" value="NZ_AOCG01000006.1"/>
</dbReference>
<dbReference type="InterPro" id="IPR021377">
    <property type="entry name" value="DUF3006"/>
</dbReference>
<dbReference type="Pfam" id="PF11213">
    <property type="entry name" value="DUF3006"/>
    <property type="match status" value="1"/>
</dbReference>
<keyword evidence="2" id="KW-1185">Reference proteome</keyword>
<dbReference type="Gene3D" id="6.20.120.50">
    <property type="match status" value="1"/>
</dbReference>
<dbReference type="AlphaFoldDB" id="W7BAA1"/>
<organism evidence="1 2">
    <name type="scientific">Listeria aquatica FSL S10-1188</name>
    <dbReference type="NCBI Taxonomy" id="1265818"/>
    <lineage>
        <taxon>Bacteria</taxon>
        <taxon>Bacillati</taxon>
        <taxon>Bacillota</taxon>
        <taxon>Bacilli</taxon>
        <taxon>Bacillales</taxon>
        <taxon>Listeriaceae</taxon>
        <taxon>Listeria</taxon>
    </lineage>
</organism>
<sequence length="78" mass="9172">MERRIKATLDRIEDGIAVFIVSENETSLEWPENELPDDIQEGDTVTIFIRMEKNLDETREGKKRIADKLEQLRKRNGK</sequence>
<dbReference type="EMBL" id="AOCG01000006">
    <property type="protein sequence ID" value="EUJ19821.1"/>
    <property type="molecule type" value="Genomic_DNA"/>
</dbReference>
<comment type="caution">
    <text evidence="1">The sequence shown here is derived from an EMBL/GenBank/DDBJ whole genome shotgun (WGS) entry which is preliminary data.</text>
</comment>
<name>W7BAA1_9LIST</name>
<gene>
    <name evidence="1" type="ORF">MAQA_06698</name>
</gene>
<dbReference type="PATRIC" id="fig|1265818.5.peg.1340"/>
<reference evidence="1 2" key="1">
    <citation type="journal article" date="2014" name="Int. J. Syst. Evol. Microbiol.">
        <title>Listeria floridensis sp. nov., Listeria aquatica sp. nov., Listeria cornellensis sp. nov., Listeria riparia sp. nov. and Listeria grandensis sp. nov., from agricultural and natural environments.</title>
        <authorList>
            <person name="den Bakker H.C."/>
            <person name="Warchocki S."/>
            <person name="Wright E.M."/>
            <person name="Allred A.F."/>
            <person name="Ahlstrom C."/>
            <person name="Manuel C.S."/>
            <person name="Stasiewicz M.J."/>
            <person name="Burrell A."/>
            <person name="Roof S."/>
            <person name="Strawn L."/>
            <person name="Fortes E.D."/>
            <person name="Nightingale K.K."/>
            <person name="Kephart D."/>
            <person name="Wiedmann M."/>
        </authorList>
    </citation>
    <scope>NUCLEOTIDE SEQUENCE [LARGE SCALE GENOMIC DNA]</scope>
    <source>
        <strain evidence="1 2">FSL S10-1188</strain>
    </source>
</reference>
<evidence type="ECO:0000313" key="2">
    <source>
        <dbReference type="Proteomes" id="UP000019246"/>
    </source>
</evidence>
<accession>W7BAA1</accession>
<protein>
    <submittedName>
        <fullName evidence="1">Uncharacterized protein</fullName>
    </submittedName>
</protein>
<evidence type="ECO:0000313" key="1">
    <source>
        <dbReference type="EMBL" id="EUJ19821.1"/>
    </source>
</evidence>
<proteinExistence type="predicted"/>